<feature type="transmembrane region" description="Helical" evidence="10">
    <location>
        <begin position="111"/>
        <end position="134"/>
    </location>
</feature>
<organism evidence="12 13">
    <name type="scientific">Paenibacillus rhizophilus</name>
    <dbReference type="NCBI Taxonomy" id="1850366"/>
    <lineage>
        <taxon>Bacteria</taxon>
        <taxon>Bacillati</taxon>
        <taxon>Bacillota</taxon>
        <taxon>Bacilli</taxon>
        <taxon>Bacillales</taxon>
        <taxon>Paenibacillaceae</taxon>
        <taxon>Paenibacillus</taxon>
    </lineage>
</organism>
<keyword evidence="8 10" id="KW-0472">Membrane</keyword>
<dbReference type="PROSITE" id="PS00216">
    <property type="entry name" value="SUGAR_TRANSPORT_1"/>
    <property type="match status" value="1"/>
</dbReference>
<evidence type="ECO:0000256" key="4">
    <source>
        <dbReference type="ARBA" id="ARBA00022475"/>
    </source>
</evidence>
<keyword evidence="5" id="KW-0762">Sugar transport</keyword>
<evidence type="ECO:0000256" key="1">
    <source>
        <dbReference type="ARBA" id="ARBA00004651"/>
    </source>
</evidence>
<dbReference type="Pfam" id="PF00083">
    <property type="entry name" value="Sugar_tr"/>
    <property type="match status" value="1"/>
</dbReference>
<evidence type="ECO:0000256" key="7">
    <source>
        <dbReference type="ARBA" id="ARBA00022989"/>
    </source>
</evidence>
<dbReference type="OrthoDB" id="9783823at2"/>
<dbReference type="InterPro" id="IPR005829">
    <property type="entry name" value="Sugar_transporter_CS"/>
</dbReference>
<sequence length="478" mass="51124">MSTLLNNPAKEAESSIKFVLLVSMVAALGGFLFGFDTAVMSGANGFLRARFGLGNFMLGWTVSCLIIGCMAGAAVSGMLGERFGRKKVLLAAAVLYTAGIFVSAISPNLEIFILARMIEGVGIGITSTLCPLYNAEIAPAKYRGRLVAMTQMAVVSGILIGSFLAFGVSSLGNDAWDVSTGWRIMFGAGIVPGLLFLVLLFLVPESPRWLIKKGRAAEALPILLKIHGEELAKKEVLDIKQTFKQDEEASIASSGRRFTPALRTVLIVGIVVAMLQQVTGINAVMYYAPEIFRQTGAGTSGSLTQTIMVGLVNLIFTALSLWLVDKLGRKVLLLAGSFFMTLSLTIIGFAFHTGQTDGPIVLICILVYVAAFAISLGAVVWVILSEIFPSRIRGLATAVATMALWGADFAVSQSFPPLLASAGPAVTFWIFGATSLFTFLFTMGVIPETKGKSLEEIEAMWENKHSEKQESLHPSLQD</sequence>
<evidence type="ECO:0000313" key="12">
    <source>
        <dbReference type="EMBL" id="RQW12803.1"/>
    </source>
</evidence>
<gene>
    <name evidence="12" type="ORF">EH198_07115</name>
</gene>
<dbReference type="InterPro" id="IPR020846">
    <property type="entry name" value="MFS_dom"/>
</dbReference>
<feature type="transmembrane region" description="Helical" evidence="10">
    <location>
        <begin position="427"/>
        <end position="446"/>
    </location>
</feature>
<evidence type="ECO:0000313" key="13">
    <source>
        <dbReference type="Proteomes" id="UP000282529"/>
    </source>
</evidence>
<feature type="transmembrane region" description="Helical" evidence="10">
    <location>
        <begin position="360"/>
        <end position="383"/>
    </location>
</feature>
<dbReference type="FunFam" id="1.20.1250.20:FF:000122">
    <property type="entry name" value="D-xylose transporter XylE"/>
    <property type="match status" value="1"/>
</dbReference>
<evidence type="ECO:0000256" key="6">
    <source>
        <dbReference type="ARBA" id="ARBA00022692"/>
    </source>
</evidence>
<feature type="domain" description="Major facilitator superfamily (MFS) profile" evidence="11">
    <location>
        <begin position="22"/>
        <end position="450"/>
    </location>
</feature>
<dbReference type="RefSeq" id="WP_124694839.1">
    <property type="nucleotide sequence ID" value="NZ_JBHUFE010000008.1"/>
</dbReference>
<comment type="caution">
    <text evidence="12">The sequence shown here is derived from an EMBL/GenBank/DDBJ whole genome shotgun (WGS) entry which is preliminary data.</text>
</comment>
<keyword evidence="6 10" id="KW-0812">Transmembrane</keyword>
<dbReference type="GO" id="GO:0022857">
    <property type="term" value="F:transmembrane transporter activity"/>
    <property type="evidence" value="ECO:0007669"/>
    <property type="project" value="InterPro"/>
</dbReference>
<keyword evidence="7 10" id="KW-1133">Transmembrane helix</keyword>
<dbReference type="PROSITE" id="PS00217">
    <property type="entry name" value="SUGAR_TRANSPORT_2"/>
    <property type="match status" value="1"/>
</dbReference>
<feature type="transmembrane region" description="Helical" evidence="10">
    <location>
        <begin position="265"/>
        <end position="287"/>
    </location>
</feature>
<comment type="subcellular location">
    <subcellularLocation>
        <location evidence="1">Cell membrane</location>
        <topology evidence="1">Multi-pass membrane protein</topology>
    </subcellularLocation>
</comment>
<keyword evidence="13" id="KW-1185">Reference proteome</keyword>
<keyword evidence="4" id="KW-1003">Cell membrane</keyword>
<dbReference type="NCBIfam" id="TIGR00879">
    <property type="entry name" value="SP"/>
    <property type="match status" value="1"/>
</dbReference>
<dbReference type="InterPro" id="IPR003663">
    <property type="entry name" value="Sugar/inositol_transpt"/>
</dbReference>
<dbReference type="SUPFAM" id="SSF103473">
    <property type="entry name" value="MFS general substrate transporter"/>
    <property type="match status" value="1"/>
</dbReference>
<dbReference type="Proteomes" id="UP000282529">
    <property type="component" value="Unassembled WGS sequence"/>
</dbReference>
<evidence type="ECO:0000256" key="8">
    <source>
        <dbReference type="ARBA" id="ARBA00023136"/>
    </source>
</evidence>
<evidence type="ECO:0000256" key="3">
    <source>
        <dbReference type="ARBA" id="ARBA00022448"/>
    </source>
</evidence>
<comment type="similarity">
    <text evidence="2 9">Belongs to the major facilitator superfamily. Sugar transporter (TC 2.A.1.1) family.</text>
</comment>
<feature type="transmembrane region" description="Helical" evidence="10">
    <location>
        <begin position="18"/>
        <end position="35"/>
    </location>
</feature>
<evidence type="ECO:0000256" key="2">
    <source>
        <dbReference type="ARBA" id="ARBA00010992"/>
    </source>
</evidence>
<evidence type="ECO:0000256" key="10">
    <source>
        <dbReference type="SAM" id="Phobius"/>
    </source>
</evidence>
<dbReference type="PANTHER" id="PTHR48020:SF12">
    <property type="entry name" value="PROTON MYO-INOSITOL COTRANSPORTER"/>
    <property type="match status" value="1"/>
</dbReference>
<dbReference type="PROSITE" id="PS50850">
    <property type="entry name" value="MFS"/>
    <property type="match status" value="1"/>
</dbReference>
<accession>A0A3N9P950</accession>
<dbReference type="AlphaFoldDB" id="A0A3N9P950"/>
<name>A0A3N9P950_9BACL</name>
<evidence type="ECO:0000256" key="5">
    <source>
        <dbReference type="ARBA" id="ARBA00022597"/>
    </source>
</evidence>
<feature type="transmembrane region" description="Helical" evidence="10">
    <location>
        <begin position="146"/>
        <end position="168"/>
    </location>
</feature>
<dbReference type="Gene3D" id="1.20.1250.20">
    <property type="entry name" value="MFS general substrate transporter like domains"/>
    <property type="match status" value="2"/>
</dbReference>
<reference evidence="12 13" key="1">
    <citation type="submission" date="2018-11" db="EMBL/GenBank/DDBJ databases">
        <title>Genome sequence of strain 7197.</title>
        <authorList>
            <person name="Gao J."/>
            <person name="Sun J."/>
        </authorList>
    </citation>
    <scope>NUCLEOTIDE SEQUENCE [LARGE SCALE GENOMIC DNA]</scope>
    <source>
        <strain evidence="12 13">7197</strain>
    </source>
</reference>
<proteinExistence type="inferred from homology"/>
<dbReference type="InterPro" id="IPR005828">
    <property type="entry name" value="MFS_sugar_transport-like"/>
</dbReference>
<feature type="transmembrane region" description="Helical" evidence="10">
    <location>
        <begin position="307"/>
        <end position="324"/>
    </location>
</feature>
<protein>
    <submittedName>
        <fullName evidence="12">MFS transporter</fullName>
    </submittedName>
</protein>
<dbReference type="PRINTS" id="PR00171">
    <property type="entry name" value="SUGRTRNSPORT"/>
</dbReference>
<evidence type="ECO:0000259" key="11">
    <source>
        <dbReference type="PROSITE" id="PS50850"/>
    </source>
</evidence>
<dbReference type="EMBL" id="RQPI01000002">
    <property type="protein sequence ID" value="RQW12803.1"/>
    <property type="molecule type" value="Genomic_DNA"/>
</dbReference>
<dbReference type="InterPro" id="IPR050814">
    <property type="entry name" value="Myo-inositol_Transporter"/>
</dbReference>
<feature type="transmembrane region" description="Helical" evidence="10">
    <location>
        <begin position="180"/>
        <end position="203"/>
    </location>
</feature>
<feature type="transmembrane region" description="Helical" evidence="10">
    <location>
        <begin position="88"/>
        <end position="105"/>
    </location>
</feature>
<feature type="transmembrane region" description="Helical" evidence="10">
    <location>
        <begin position="331"/>
        <end position="354"/>
    </location>
</feature>
<dbReference type="GO" id="GO:0005886">
    <property type="term" value="C:plasma membrane"/>
    <property type="evidence" value="ECO:0007669"/>
    <property type="project" value="UniProtKB-SubCell"/>
</dbReference>
<dbReference type="InterPro" id="IPR036259">
    <property type="entry name" value="MFS_trans_sf"/>
</dbReference>
<dbReference type="PANTHER" id="PTHR48020">
    <property type="entry name" value="PROTON MYO-INOSITOL COTRANSPORTER"/>
    <property type="match status" value="1"/>
</dbReference>
<keyword evidence="3 9" id="KW-0813">Transport</keyword>
<feature type="transmembrane region" description="Helical" evidence="10">
    <location>
        <begin position="55"/>
        <end position="76"/>
    </location>
</feature>
<evidence type="ECO:0000256" key="9">
    <source>
        <dbReference type="RuleBase" id="RU003346"/>
    </source>
</evidence>
<feature type="transmembrane region" description="Helical" evidence="10">
    <location>
        <begin position="395"/>
        <end position="415"/>
    </location>
</feature>